<reference evidence="2" key="1">
    <citation type="journal article" date="2015" name="Genome Biol. Evol.">
        <title>Organellar Genomes of White Spruce (Picea glauca): Assembly and Annotation.</title>
        <authorList>
            <person name="Jackman S.D."/>
            <person name="Warren R.L."/>
            <person name="Gibb E.A."/>
            <person name="Vandervalk B.P."/>
            <person name="Mohamadi H."/>
            <person name="Chu J."/>
            <person name="Raymond A."/>
            <person name="Pleasance S."/>
            <person name="Coope R."/>
            <person name="Wildung M.R."/>
            <person name="Ritland C.E."/>
            <person name="Bousquet J."/>
            <person name="Jones S.J."/>
            <person name="Bohlmann J."/>
            <person name="Birol I."/>
        </authorList>
    </citation>
    <scope>NUCLEOTIDE SEQUENCE [LARGE SCALE GENOMIC DNA]</scope>
    <source>
        <tissue evidence="2">Flushing bud</tissue>
    </source>
</reference>
<proteinExistence type="predicted"/>
<keyword evidence="1" id="KW-0812">Transmembrane</keyword>
<protein>
    <submittedName>
        <fullName evidence="2">Uncharacterized protein</fullName>
    </submittedName>
</protein>
<dbReference type="EMBL" id="LKAM01000007">
    <property type="protein sequence ID" value="KUM47722.1"/>
    <property type="molecule type" value="Genomic_DNA"/>
</dbReference>
<evidence type="ECO:0000256" key="1">
    <source>
        <dbReference type="SAM" id="Phobius"/>
    </source>
</evidence>
<organism evidence="2">
    <name type="scientific">Picea glauca</name>
    <name type="common">White spruce</name>
    <name type="synonym">Pinus glauca</name>
    <dbReference type="NCBI Taxonomy" id="3330"/>
    <lineage>
        <taxon>Eukaryota</taxon>
        <taxon>Viridiplantae</taxon>
        <taxon>Streptophyta</taxon>
        <taxon>Embryophyta</taxon>
        <taxon>Tracheophyta</taxon>
        <taxon>Spermatophyta</taxon>
        <taxon>Pinopsida</taxon>
        <taxon>Pinidae</taxon>
        <taxon>Conifers I</taxon>
        <taxon>Pinales</taxon>
        <taxon>Pinaceae</taxon>
        <taxon>Picea</taxon>
    </lineage>
</organism>
<dbReference type="AlphaFoldDB" id="A0A117NH29"/>
<gene>
    <name evidence="2" type="ORF">ABT39_MTgene5909</name>
</gene>
<sequence>MDRRGQLISYLLGYVELALAPHITLDFFMSKIKEWGLDKVVVMGKLGLKLTLALLLDQLQLALVVVDKLAWLALYGLAW</sequence>
<keyword evidence="1" id="KW-0472">Membrane</keyword>
<keyword evidence="2" id="KW-0496">Mitochondrion</keyword>
<comment type="caution">
    <text evidence="2">The sequence shown here is derived from an EMBL/GenBank/DDBJ whole genome shotgun (WGS) entry which is preliminary data.</text>
</comment>
<feature type="transmembrane region" description="Helical" evidence="1">
    <location>
        <begin position="7"/>
        <end position="29"/>
    </location>
</feature>
<accession>A0A117NH29</accession>
<keyword evidence="1" id="KW-1133">Transmembrane helix</keyword>
<evidence type="ECO:0000313" key="2">
    <source>
        <dbReference type="EMBL" id="KUM47722.1"/>
    </source>
</evidence>
<name>A0A117NH29_PICGL</name>
<geneLocation type="mitochondrion" evidence="2"/>